<evidence type="ECO:0000313" key="2">
    <source>
        <dbReference type="EMBL" id="OLQ01709.1"/>
    </source>
</evidence>
<sequence>MASAEEFNQEINVGKVAIPALSSLLDVRVPFVQLESERLQASVSWLYGAVQALQQQCLGLNSRLEHLQEMSTPSLQASPLSPLPLDAEDGRMQLWQHEQKRAAEQAQVELRFQALSASVESRLQHADLEALEGKMTRRLDEISQHSKQEISSLARLLEGSFSADRRQLQEQFEALRCKVEAQLDVLSASGVQNAVKALRQAPQEPPVPHAVLSREMPEETTFGPERSATATPYTKLWVFPDFVYLTLCPSSDSKFFLLMFKVPVPLASRLEQLEQSLQRLSQRGAPRAEETSSSVPGMDGDAVWQRFTDVDQAHIMTVQRISEMETRLARVESKGPGRRQRDGSGKLAQAGDWEAPMSELQSSHASLAEEVAAHVLPAVSTLRSTLTQITKYISGDAPEEDMATSMKSVNALDWLQQRVGALTKEKGHTLEARLQLLEQATGSTEIFQKVQNLEQILGRLDVDAVNEVPPQLIIVKEDQEVFKQDLRREVQELKVLVGCMEACVPKEARKAIQLFKRGAGVSDEEFITAGGLKLYADVEALREELQVRLADLETNSAQQHDSLNSMVQDLETKQERLSSAFRKRFASDDAASGLDGFVAPQVGGPFDVLMAPSAFEELCRERDVKPEEWRAKLATPIIADKSLQEMTDSEIEDYNRKVQERAQEVRKDRALLALEKAQDGRLERKATKVWNQHAKERVKIPVEQVPEMLESLSFEVSNNEMHFLLGIFGATQGSDIDLEHELTQNDWHWLVGECQILKESYKFFFRREEWEVQYTDQLQKLTLKDLWTTKGRSNQGAHKIGWWWTTGEKAGQASVLQKFAWGAQPEVEEELLGKMKLVIGPRLKDADGKQSME</sequence>
<feature type="region of interest" description="Disordered" evidence="1">
    <location>
        <begin position="327"/>
        <end position="349"/>
    </location>
</feature>
<comment type="caution">
    <text evidence="2">The sequence shown here is derived from an EMBL/GenBank/DDBJ whole genome shotgun (WGS) entry which is preliminary data.</text>
</comment>
<dbReference type="AlphaFoldDB" id="A0A1Q9E2T8"/>
<evidence type="ECO:0000256" key="1">
    <source>
        <dbReference type="SAM" id="MobiDB-lite"/>
    </source>
</evidence>
<organism evidence="2 3">
    <name type="scientific">Symbiodinium microadriaticum</name>
    <name type="common">Dinoflagellate</name>
    <name type="synonym">Zooxanthella microadriatica</name>
    <dbReference type="NCBI Taxonomy" id="2951"/>
    <lineage>
        <taxon>Eukaryota</taxon>
        <taxon>Sar</taxon>
        <taxon>Alveolata</taxon>
        <taxon>Dinophyceae</taxon>
        <taxon>Suessiales</taxon>
        <taxon>Symbiodiniaceae</taxon>
        <taxon>Symbiodinium</taxon>
    </lineage>
</organism>
<dbReference type="Proteomes" id="UP000186817">
    <property type="component" value="Unassembled WGS sequence"/>
</dbReference>
<proteinExistence type="predicted"/>
<dbReference type="EMBL" id="LSRX01000283">
    <property type="protein sequence ID" value="OLQ01709.1"/>
    <property type="molecule type" value="Genomic_DNA"/>
</dbReference>
<feature type="compositionally biased region" description="Basic and acidic residues" evidence="1">
    <location>
        <begin position="327"/>
        <end position="344"/>
    </location>
</feature>
<reference evidence="2 3" key="1">
    <citation type="submission" date="2016-02" db="EMBL/GenBank/DDBJ databases">
        <title>Genome analysis of coral dinoflagellate symbionts highlights evolutionary adaptations to a symbiotic lifestyle.</title>
        <authorList>
            <person name="Aranda M."/>
            <person name="Li Y."/>
            <person name="Liew Y.J."/>
            <person name="Baumgarten S."/>
            <person name="Simakov O."/>
            <person name="Wilson M."/>
            <person name="Piel J."/>
            <person name="Ashoor H."/>
            <person name="Bougouffa S."/>
            <person name="Bajic V.B."/>
            <person name="Ryu T."/>
            <person name="Ravasi T."/>
            <person name="Bayer T."/>
            <person name="Micklem G."/>
            <person name="Kim H."/>
            <person name="Bhak J."/>
            <person name="Lajeunesse T.C."/>
            <person name="Voolstra C.R."/>
        </authorList>
    </citation>
    <scope>NUCLEOTIDE SEQUENCE [LARGE SCALE GENOMIC DNA]</scope>
    <source>
        <strain evidence="2 3">CCMP2467</strain>
    </source>
</reference>
<gene>
    <name evidence="2" type="ORF">AK812_SmicGene15513</name>
</gene>
<keyword evidence="3" id="KW-1185">Reference proteome</keyword>
<name>A0A1Q9E2T8_SYMMI</name>
<accession>A0A1Q9E2T8</accession>
<protein>
    <submittedName>
        <fullName evidence="2">Uncharacterized protein</fullName>
    </submittedName>
</protein>
<evidence type="ECO:0000313" key="3">
    <source>
        <dbReference type="Proteomes" id="UP000186817"/>
    </source>
</evidence>
<dbReference type="OrthoDB" id="427323at2759"/>
<feature type="region of interest" description="Disordered" evidence="1">
    <location>
        <begin position="278"/>
        <end position="300"/>
    </location>
</feature>